<gene>
    <name evidence="2" type="ORF">H4684_002035</name>
</gene>
<evidence type="ECO:0000256" key="1">
    <source>
        <dbReference type="SAM" id="SignalP"/>
    </source>
</evidence>
<proteinExistence type="predicted"/>
<reference evidence="2 3" key="1">
    <citation type="submission" date="2020-10" db="EMBL/GenBank/DDBJ databases">
        <title>Genomic Encyclopedia of Type Strains, Phase IV (KMG-IV): sequencing the most valuable type-strain genomes for metagenomic binning, comparative biology and taxonomic classification.</title>
        <authorList>
            <person name="Goeker M."/>
        </authorList>
    </citation>
    <scope>NUCLEOTIDE SEQUENCE [LARGE SCALE GENOMIC DNA]</scope>
    <source>
        <strain evidence="2 3">DSM 4194</strain>
    </source>
</reference>
<feature type="chain" id="PRO_5046815378" description="Lipoprotein" evidence="1">
    <location>
        <begin position="25"/>
        <end position="119"/>
    </location>
</feature>
<evidence type="ECO:0000313" key="3">
    <source>
        <dbReference type="Proteomes" id="UP000639010"/>
    </source>
</evidence>
<dbReference type="RefSeq" id="WP_192623623.1">
    <property type="nucleotide sequence ID" value="NZ_JADBGG010000013.1"/>
</dbReference>
<sequence length="119" mass="14035">MGLKNWLLLMLTVFVIQGCVIAPAAPPQRHGPPDHAPAYGYRTTYRYSYYPDVGVYFDLDRKIYFYLDRGWRSAVVLPRALRVRLGSPVSMELDLDKPYHRYDEHRSTYPPSKKKNKRW</sequence>
<dbReference type="Proteomes" id="UP000639010">
    <property type="component" value="Unassembled WGS sequence"/>
</dbReference>
<keyword evidence="1" id="KW-0732">Signal</keyword>
<comment type="caution">
    <text evidence="2">The sequence shown here is derived from an EMBL/GenBank/DDBJ whole genome shotgun (WGS) entry which is preliminary data.</text>
</comment>
<dbReference type="EMBL" id="JADBGG010000013">
    <property type="protein sequence ID" value="MBE1425382.1"/>
    <property type="molecule type" value="Genomic_DNA"/>
</dbReference>
<keyword evidence="3" id="KW-1185">Reference proteome</keyword>
<name>A0ABR9H3V1_9BACT</name>
<organism evidence="2 3">
    <name type="scientific">Desulfomicrobium macestii</name>
    <dbReference type="NCBI Taxonomy" id="90731"/>
    <lineage>
        <taxon>Bacteria</taxon>
        <taxon>Pseudomonadati</taxon>
        <taxon>Thermodesulfobacteriota</taxon>
        <taxon>Desulfovibrionia</taxon>
        <taxon>Desulfovibrionales</taxon>
        <taxon>Desulfomicrobiaceae</taxon>
        <taxon>Desulfomicrobium</taxon>
    </lineage>
</organism>
<dbReference type="PROSITE" id="PS51257">
    <property type="entry name" value="PROKAR_LIPOPROTEIN"/>
    <property type="match status" value="1"/>
</dbReference>
<protein>
    <recommendedName>
        <fullName evidence="4">Lipoprotein</fullName>
    </recommendedName>
</protein>
<evidence type="ECO:0000313" key="2">
    <source>
        <dbReference type="EMBL" id="MBE1425382.1"/>
    </source>
</evidence>
<feature type="signal peptide" evidence="1">
    <location>
        <begin position="1"/>
        <end position="24"/>
    </location>
</feature>
<accession>A0ABR9H3V1</accession>
<evidence type="ECO:0008006" key="4">
    <source>
        <dbReference type="Google" id="ProtNLM"/>
    </source>
</evidence>